<protein>
    <recommendedName>
        <fullName evidence="4">Steroid 5-alpha reductase C-terminal domain-containing protein</fullName>
    </recommendedName>
</protein>
<comment type="caution">
    <text evidence="2">The sequence shown here is derived from an EMBL/GenBank/DDBJ whole genome shotgun (WGS) entry which is preliminary data.</text>
</comment>
<feature type="transmembrane region" description="Helical" evidence="1">
    <location>
        <begin position="162"/>
        <end position="183"/>
    </location>
</feature>
<feature type="transmembrane region" description="Helical" evidence="1">
    <location>
        <begin position="90"/>
        <end position="109"/>
    </location>
</feature>
<keyword evidence="3" id="KW-1185">Reference proteome</keyword>
<keyword evidence="1" id="KW-1133">Transmembrane helix</keyword>
<dbReference type="Gene3D" id="1.20.120.1630">
    <property type="match status" value="1"/>
</dbReference>
<feature type="transmembrane region" description="Helical" evidence="1">
    <location>
        <begin position="129"/>
        <end position="150"/>
    </location>
</feature>
<dbReference type="EMBL" id="JBCAWK010000004">
    <property type="protein sequence ID" value="KAK8861235.1"/>
    <property type="molecule type" value="Genomic_DNA"/>
</dbReference>
<dbReference type="PANTHER" id="PTHR32251:SF17">
    <property type="entry name" value="STEROID 5-ALPHA REDUCTASE C-TERMINAL DOMAIN-CONTAINING PROTEIN"/>
    <property type="match status" value="1"/>
</dbReference>
<organism evidence="2 3">
    <name type="scientific">Kwoniella newhampshirensis</name>
    <dbReference type="NCBI Taxonomy" id="1651941"/>
    <lineage>
        <taxon>Eukaryota</taxon>
        <taxon>Fungi</taxon>
        <taxon>Dikarya</taxon>
        <taxon>Basidiomycota</taxon>
        <taxon>Agaricomycotina</taxon>
        <taxon>Tremellomycetes</taxon>
        <taxon>Tremellales</taxon>
        <taxon>Cryptococcaceae</taxon>
        <taxon>Kwoniella</taxon>
    </lineage>
</organism>
<reference evidence="2 3" key="1">
    <citation type="journal article" date="2024" name="bioRxiv">
        <title>Comparative genomics of Cryptococcus and Kwoniella reveals pathogenesis evolution and contrasting karyotype dynamics via intercentromeric recombination or chromosome fusion.</title>
        <authorList>
            <person name="Coelho M.A."/>
            <person name="David-Palma M."/>
            <person name="Shea T."/>
            <person name="Bowers K."/>
            <person name="McGinley-Smith S."/>
            <person name="Mohammad A.W."/>
            <person name="Gnirke A."/>
            <person name="Yurkov A.M."/>
            <person name="Nowrousian M."/>
            <person name="Sun S."/>
            <person name="Cuomo C.A."/>
            <person name="Heitman J."/>
        </authorList>
    </citation>
    <scope>NUCLEOTIDE SEQUENCE [LARGE SCALE GENOMIC DNA]</scope>
    <source>
        <strain evidence="2 3">CBS 13917</strain>
    </source>
</reference>
<dbReference type="InterPro" id="IPR010721">
    <property type="entry name" value="UstE-like"/>
</dbReference>
<gene>
    <name evidence="2" type="ORF">IAR55_002054</name>
</gene>
<dbReference type="GO" id="GO:0016020">
    <property type="term" value="C:membrane"/>
    <property type="evidence" value="ECO:0007669"/>
    <property type="project" value="TreeGrafter"/>
</dbReference>
<dbReference type="Proteomes" id="UP001388673">
    <property type="component" value="Unassembled WGS sequence"/>
</dbReference>
<evidence type="ECO:0000256" key="1">
    <source>
        <dbReference type="SAM" id="Phobius"/>
    </source>
</evidence>
<evidence type="ECO:0008006" key="4">
    <source>
        <dbReference type="Google" id="ProtNLM"/>
    </source>
</evidence>
<evidence type="ECO:0000313" key="2">
    <source>
        <dbReference type="EMBL" id="KAK8861235.1"/>
    </source>
</evidence>
<dbReference type="AlphaFoldDB" id="A0AAW0Z023"/>
<dbReference type="GeneID" id="92179313"/>
<feature type="transmembrane region" description="Helical" evidence="1">
    <location>
        <begin position="43"/>
        <end position="62"/>
    </location>
</feature>
<keyword evidence="1" id="KW-0812">Transmembrane</keyword>
<accession>A0AAW0Z023</accession>
<dbReference type="Pfam" id="PF06966">
    <property type="entry name" value="DUF1295"/>
    <property type="match status" value="1"/>
</dbReference>
<feature type="transmembrane region" description="Helical" evidence="1">
    <location>
        <begin position="17"/>
        <end position="36"/>
    </location>
</feature>
<evidence type="ECO:0000313" key="3">
    <source>
        <dbReference type="Proteomes" id="UP001388673"/>
    </source>
</evidence>
<dbReference type="KEGG" id="kne:92179313"/>
<dbReference type="RefSeq" id="XP_066803860.1">
    <property type="nucleotide sequence ID" value="XM_066945171.1"/>
</dbReference>
<keyword evidence="1" id="KW-0472">Membrane</keyword>
<name>A0AAW0Z023_9TREE</name>
<dbReference type="PANTHER" id="PTHR32251">
    <property type="entry name" value="3-OXO-5-ALPHA-STEROID 4-DEHYDROGENASE"/>
    <property type="match status" value="1"/>
</dbReference>
<sequence>MSFLSFLGLHPVVTSRLAGVIGFTYAYQALFAAYAVPAQTEKYYDLAGSTGFITSTVLSLYYPTIRSWFTSSPQPLKSLYNLSAHHPRQLLVSAMMLLWAGRLGTYLVMRIRKHGSDSRFDDLKTKPAIFTFMWFGQALWVTMVGLPAYLVNSIPAAAHPALGWKDFVGLGIWAAGLTLESIADREKTYWRKAKDEKKHEEKFISSGVWAWSRHPNYLGEVLLQTGPPLLALTAPLPPTVKYLACVSPFFTYVLLRYGSGVPPLEESAEKKWGSDPGWQKYRDSTSVLVPLPGGLGKGKV</sequence>
<proteinExistence type="predicted"/>